<name>A0A556UFH5_BAGYA</name>
<dbReference type="Gene3D" id="2.10.50.10">
    <property type="entry name" value="Tumor Necrosis Factor Receptor, subunit A, domain 2"/>
    <property type="match status" value="3"/>
</dbReference>
<sequence>MIFSLKPTLIFSAIFLMNIELCFCACALAEYEINKECCPMCGPGTAQKDAECDECAIGTYSDGSFEICKQHTKCEDLGLTEVKPGTATLDVMCGNKIQVFLIVGIIGFVCVTVATVALFHFYKIRHEEGRKTATQGLAVKTICIQTSNTVCSPLEGFYCTDEHESSCRYAIEHTKCSPGQYINQKGTALKDVECAECAEGTFSNGSLQICKQHTKCNDLGLNEITPGTNFLDAQCGQETPPALLTGIIAAIVVVLVVLGAVTCIRIWKHRTTGKFHFNPSLTDIWL</sequence>
<feature type="domain" description="TNFR-Cys" evidence="3">
    <location>
        <begin position="151"/>
        <end position="194"/>
    </location>
</feature>
<feature type="domain" description="TNFR-Cys" evidence="3">
    <location>
        <begin position="55"/>
        <end position="93"/>
    </location>
</feature>
<evidence type="ECO:0000313" key="4">
    <source>
        <dbReference type="EMBL" id="TSO77730.1"/>
    </source>
</evidence>
<protein>
    <submittedName>
        <fullName evidence="4">Tumor necrosis factor receptor superfamily member 5</fullName>
    </submittedName>
</protein>
<comment type="caution">
    <text evidence="4">The sequence shown here is derived from an EMBL/GenBank/DDBJ whole genome shotgun (WGS) entry which is preliminary data.</text>
</comment>
<proteinExistence type="predicted"/>
<evidence type="ECO:0000313" key="5">
    <source>
        <dbReference type="Proteomes" id="UP000319801"/>
    </source>
</evidence>
<keyword evidence="1" id="KW-0812">Transmembrane</keyword>
<dbReference type="EMBL" id="VCAZ01000070">
    <property type="protein sequence ID" value="TSO77730.1"/>
    <property type="molecule type" value="Genomic_DNA"/>
</dbReference>
<dbReference type="GO" id="GO:0002720">
    <property type="term" value="P:positive regulation of cytokine production involved in immune response"/>
    <property type="evidence" value="ECO:0007669"/>
    <property type="project" value="TreeGrafter"/>
</dbReference>
<feature type="transmembrane region" description="Helical" evidence="1">
    <location>
        <begin position="99"/>
        <end position="122"/>
    </location>
</feature>
<dbReference type="GO" id="GO:2000406">
    <property type="term" value="P:positive regulation of T cell migration"/>
    <property type="evidence" value="ECO:0007669"/>
    <property type="project" value="TreeGrafter"/>
</dbReference>
<feature type="chain" id="PRO_5021954879" evidence="2">
    <location>
        <begin position="25"/>
        <end position="286"/>
    </location>
</feature>
<dbReference type="PANTHER" id="PTHR46838:SF1">
    <property type="entry name" value="TUMOR NECROSIS FACTOR RECEPTOR SUPERFAMILY MEMBER 14"/>
    <property type="match status" value="1"/>
</dbReference>
<feature type="signal peptide" evidence="2">
    <location>
        <begin position="1"/>
        <end position="24"/>
    </location>
</feature>
<feature type="domain" description="TNFR-Cys" evidence="3">
    <location>
        <begin position="197"/>
        <end position="235"/>
    </location>
</feature>
<dbReference type="InterPro" id="IPR001368">
    <property type="entry name" value="TNFR/NGFR_Cys_rich_reg"/>
</dbReference>
<accession>A0A556UFH5</accession>
<keyword evidence="1" id="KW-1133">Transmembrane helix</keyword>
<evidence type="ECO:0000256" key="2">
    <source>
        <dbReference type="SAM" id="SignalP"/>
    </source>
</evidence>
<dbReference type="SMART" id="SM00208">
    <property type="entry name" value="TNFR"/>
    <property type="match status" value="3"/>
</dbReference>
<gene>
    <name evidence="4" type="ORF">Baya_9697</name>
</gene>
<feature type="transmembrane region" description="Helical" evidence="1">
    <location>
        <begin position="242"/>
        <end position="267"/>
    </location>
</feature>
<evidence type="ECO:0000256" key="1">
    <source>
        <dbReference type="SAM" id="Phobius"/>
    </source>
</evidence>
<dbReference type="AlphaFoldDB" id="A0A556UFH5"/>
<dbReference type="OrthoDB" id="10031141at2759"/>
<dbReference type="GO" id="GO:0050829">
    <property type="term" value="P:defense response to Gram-negative bacterium"/>
    <property type="evidence" value="ECO:0007669"/>
    <property type="project" value="TreeGrafter"/>
</dbReference>
<keyword evidence="1" id="KW-0472">Membrane</keyword>
<dbReference type="GO" id="GO:0009897">
    <property type="term" value="C:external side of plasma membrane"/>
    <property type="evidence" value="ECO:0007669"/>
    <property type="project" value="TreeGrafter"/>
</dbReference>
<keyword evidence="4" id="KW-0675">Receptor</keyword>
<dbReference type="Proteomes" id="UP000319801">
    <property type="component" value="Unassembled WGS sequence"/>
</dbReference>
<evidence type="ECO:0000259" key="3">
    <source>
        <dbReference type="SMART" id="SM00208"/>
    </source>
</evidence>
<dbReference type="PANTHER" id="PTHR46838">
    <property type="entry name" value="TUMOR NECROSIS FACTOR RECEPTOR SUPERFAMILY MEMBER 14"/>
    <property type="match status" value="1"/>
</dbReference>
<keyword evidence="5" id="KW-1185">Reference proteome</keyword>
<dbReference type="SUPFAM" id="SSF57586">
    <property type="entry name" value="TNF receptor-like"/>
    <property type="match status" value="1"/>
</dbReference>
<dbReference type="GO" id="GO:0050830">
    <property type="term" value="P:defense response to Gram-positive bacterium"/>
    <property type="evidence" value="ECO:0007669"/>
    <property type="project" value="TreeGrafter"/>
</dbReference>
<dbReference type="FunFam" id="2.10.50.10:FF:000065">
    <property type="entry name" value="TNF receptor superfamily member 14"/>
    <property type="match status" value="1"/>
</dbReference>
<reference evidence="4 5" key="1">
    <citation type="journal article" date="2019" name="Genome Biol. Evol.">
        <title>Whole-Genome Sequencing of the Giant Devil Catfish, Bagarius yarrelli.</title>
        <authorList>
            <person name="Jiang W."/>
            <person name="Lv Y."/>
            <person name="Cheng L."/>
            <person name="Yang K."/>
            <person name="Chao B."/>
            <person name="Wang X."/>
            <person name="Li Y."/>
            <person name="Pan X."/>
            <person name="You X."/>
            <person name="Zhang Y."/>
            <person name="Yang J."/>
            <person name="Li J."/>
            <person name="Zhang X."/>
            <person name="Liu S."/>
            <person name="Sun C."/>
            <person name="Yang J."/>
            <person name="Shi Q."/>
        </authorList>
    </citation>
    <scope>NUCLEOTIDE SEQUENCE [LARGE SCALE GENOMIC DNA]</scope>
    <source>
        <strain evidence="4">JWS20170419001</strain>
        <tissue evidence="4">Muscle</tissue>
    </source>
</reference>
<keyword evidence="2" id="KW-0732">Signal</keyword>
<organism evidence="4 5">
    <name type="scientific">Bagarius yarrelli</name>
    <name type="common">Goonch</name>
    <name type="synonym">Bagrus yarrelli</name>
    <dbReference type="NCBI Taxonomy" id="175774"/>
    <lineage>
        <taxon>Eukaryota</taxon>
        <taxon>Metazoa</taxon>
        <taxon>Chordata</taxon>
        <taxon>Craniata</taxon>
        <taxon>Vertebrata</taxon>
        <taxon>Euteleostomi</taxon>
        <taxon>Actinopterygii</taxon>
        <taxon>Neopterygii</taxon>
        <taxon>Teleostei</taxon>
        <taxon>Ostariophysi</taxon>
        <taxon>Siluriformes</taxon>
        <taxon>Sisoridae</taxon>
        <taxon>Sisorinae</taxon>
        <taxon>Bagarius</taxon>
    </lineage>
</organism>
<dbReference type="GO" id="GO:0046642">
    <property type="term" value="P:negative regulation of alpha-beta T cell proliferation"/>
    <property type="evidence" value="ECO:0007669"/>
    <property type="project" value="TreeGrafter"/>
</dbReference>
<dbReference type="Pfam" id="PF00020">
    <property type="entry name" value="TNFR_c6"/>
    <property type="match status" value="2"/>
</dbReference>